<sequence>MLLVVIPRSEITEKIRGRRPRPPSLHTNSP</sequence>
<accession>A0A8S5P8S1</accession>
<evidence type="ECO:0000313" key="1">
    <source>
        <dbReference type="EMBL" id="DAE03583.1"/>
    </source>
</evidence>
<proteinExistence type="predicted"/>
<dbReference type="EMBL" id="BK015368">
    <property type="protein sequence ID" value="DAE03583.1"/>
    <property type="molecule type" value="Genomic_DNA"/>
</dbReference>
<protein>
    <submittedName>
        <fullName evidence="1">Uncharacterized protein</fullName>
    </submittedName>
</protein>
<name>A0A8S5P8S1_9CAUD</name>
<reference evidence="1" key="1">
    <citation type="journal article" date="2021" name="Proc. Natl. Acad. Sci. U.S.A.">
        <title>A Catalog of Tens of Thousands of Viruses from Human Metagenomes Reveals Hidden Associations with Chronic Diseases.</title>
        <authorList>
            <person name="Tisza M.J."/>
            <person name="Buck C.B."/>
        </authorList>
    </citation>
    <scope>NUCLEOTIDE SEQUENCE</scope>
    <source>
        <strain evidence="1">CtpoI7</strain>
    </source>
</reference>
<organism evidence="1">
    <name type="scientific">Siphoviridae sp. ctpoI7</name>
    <dbReference type="NCBI Taxonomy" id="2825678"/>
    <lineage>
        <taxon>Viruses</taxon>
        <taxon>Duplodnaviria</taxon>
        <taxon>Heunggongvirae</taxon>
        <taxon>Uroviricota</taxon>
        <taxon>Caudoviricetes</taxon>
    </lineage>
</organism>